<feature type="compositionally biased region" description="Acidic residues" evidence="10">
    <location>
        <begin position="1415"/>
        <end position="1425"/>
    </location>
</feature>
<dbReference type="PROSITE" id="PS50126">
    <property type="entry name" value="S1"/>
    <property type="match status" value="12"/>
</dbReference>
<dbReference type="FunFam" id="2.40.50.140:FF:000266">
    <property type="entry name" value="rRNA biogenesis protein rrp5"/>
    <property type="match status" value="1"/>
</dbReference>
<evidence type="ECO:0000313" key="12">
    <source>
        <dbReference type="EMBL" id="TKX24859.1"/>
    </source>
</evidence>
<gene>
    <name evidence="12" type="ORF">C1H76_2812</name>
</gene>
<feature type="domain" description="S1 motif" evidence="11">
    <location>
        <begin position="1043"/>
        <end position="1113"/>
    </location>
</feature>
<protein>
    <recommendedName>
        <fullName evidence="8">rRNA biogenesis protein RRP5</fullName>
    </recommendedName>
    <alternativeName>
        <fullName evidence="9">Ribosomal RNA-processing protein 5</fullName>
    </alternativeName>
</protein>
<feature type="domain" description="S1 motif" evidence="11">
    <location>
        <begin position="830"/>
        <end position="899"/>
    </location>
</feature>
<dbReference type="InterPro" id="IPR057302">
    <property type="entry name" value="Rrp5_S1"/>
</dbReference>
<keyword evidence="2" id="KW-0690">Ribosome biogenesis</keyword>
<dbReference type="Proteomes" id="UP000308133">
    <property type="component" value="Unassembled WGS sequence"/>
</dbReference>
<feature type="compositionally biased region" description="Low complexity" evidence="10">
    <location>
        <begin position="1494"/>
        <end position="1503"/>
    </location>
</feature>
<evidence type="ECO:0000313" key="13">
    <source>
        <dbReference type="Proteomes" id="UP000308133"/>
    </source>
</evidence>
<dbReference type="GO" id="GO:0003723">
    <property type="term" value="F:RNA binding"/>
    <property type="evidence" value="ECO:0007669"/>
    <property type="project" value="TreeGrafter"/>
</dbReference>
<evidence type="ECO:0000256" key="2">
    <source>
        <dbReference type="ARBA" id="ARBA00022517"/>
    </source>
</evidence>
<evidence type="ECO:0000256" key="10">
    <source>
        <dbReference type="SAM" id="MobiDB-lite"/>
    </source>
</evidence>
<feature type="domain" description="S1 motif" evidence="11">
    <location>
        <begin position="553"/>
        <end position="627"/>
    </location>
</feature>
<keyword evidence="3" id="KW-0698">rRNA processing</keyword>
<evidence type="ECO:0000259" key="11">
    <source>
        <dbReference type="PROSITE" id="PS50126"/>
    </source>
</evidence>
<dbReference type="InterPro" id="IPR011990">
    <property type="entry name" value="TPR-like_helical_dom_sf"/>
</dbReference>
<dbReference type="PANTHER" id="PTHR23270">
    <property type="entry name" value="PROGRAMMED CELL DEATH PROTEIN 11 PRE-RRNA PROCESSING PROTEIN RRP5"/>
    <property type="match status" value="1"/>
</dbReference>
<dbReference type="InterPro" id="IPR048058">
    <property type="entry name" value="Rrp5_S1_rpt_hs11_sc8"/>
</dbReference>
<comment type="caution">
    <text evidence="12">The sequence shown here is derived from an EMBL/GenBank/DDBJ whole genome shotgun (WGS) entry which is preliminary data.</text>
</comment>
<feature type="compositionally biased region" description="Basic and acidic residues" evidence="10">
    <location>
        <begin position="9"/>
        <end position="50"/>
    </location>
</feature>
<evidence type="ECO:0000256" key="1">
    <source>
        <dbReference type="ARBA" id="ARBA00004604"/>
    </source>
</evidence>
<evidence type="ECO:0000256" key="9">
    <source>
        <dbReference type="ARBA" id="ARBA00076674"/>
    </source>
</evidence>
<dbReference type="EMBL" id="PTQR01000037">
    <property type="protein sequence ID" value="TKX24859.1"/>
    <property type="molecule type" value="Genomic_DNA"/>
</dbReference>
<dbReference type="SUPFAM" id="SSF48452">
    <property type="entry name" value="TPR-like"/>
    <property type="match status" value="1"/>
</dbReference>
<feature type="region of interest" description="Disordered" evidence="10">
    <location>
        <begin position="1390"/>
        <end position="1425"/>
    </location>
</feature>
<dbReference type="SUPFAM" id="SSF50249">
    <property type="entry name" value="Nucleic acid-binding proteins"/>
    <property type="match status" value="12"/>
</dbReference>
<feature type="compositionally biased region" description="Basic and acidic residues" evidence="10">
    <location>
        <begin position="1504"/>
        <end position="1515"/>
    </location>
</feature>
<feature type="region of interest" description="Disordered" evidence="10">
    <location>
        <begin position="1439"/>
        <end position="1521"/>
    </location>
</feature>
<feature type="domain" description="S1 motif" evidence="11">
    <location>
        <begin position="936"/>
        <end position="1012"/>
    </location>
</feature>
<dbReference type="CDD" id="cd05708">
    <property type="entry name" value="S1_Rrp5_repeat_sc12"/>
    <property type="match status" value="1"/>
</dbReference>
<proteinExistence type="predicted"/>
<feature type="compositionally biased region" description="Acidic residues" evidence="10">
    <location>
        <begin position="1443"/>
        <end position="1459"/>
    </location>
</feature>
<comment type="function">
    <text evidence="7">Involved in the biogenesis of rRNA. Required for the formation of 18S and 5.8S rRNA.</text>
</comment>
<dbReference type="Gene3D" id="1.25.40.10">
    <property type="entry name" value="Tetratricopeptide repeat domain"/>
    <property type="match status" value="2"/>
</dbReference>
<feature type="region of interest" description="Disordered" evidence="10">
    <location>
        <begin position="1"/>
        <end position="146"/>
    </location>
</feature>
<evidence type="ECO:0000256" key="5">
    <source>
        <dbReference type="ARBA" id="ARBA00022737"/>
    </source>
</evidence>
<dbReference type="GO" id="GO:0032040">
    <property type="term" value="C:small-subunit processome"/>
    <property type="evidence" value="ECO:0007669"/>
    <property type="project" value="TreeGrafter"/>
</dbReference>
<feature type="domain" description="S1 motif" evidence="11">
    <location>
        <begin position="1129"/>
        <end position="1198"/>
    </location>
</feature>
<dbReference type="Pfam" id="PF24685">
    <property type="entry name" value="OB_RRP5_4th"/>
    <property type="match status" value="1"/>
</dbReference>
<dbReference type="InterPro" id="IPR045209">
    <property type="entry name" value="Rrp5"/>
</dbReference>
<feature type="domain" description="S1 motif" evidence="11">
    <location>
        <begin position="1223"/>
        <end position="1292"/>
    </location>
</feature>
<dbReference type="GO" id="GO:0006364">
    <property type="term" value="P:rRNA processing"/>
    <property type="evidence" value="ECO:0007669"/>
    <property type="project" value="UniProtKB-KW"/>
</dbReference>
<dbReference type="FunFam" id="2.40.50.140:FF:000279">
    <property type="entry name" value="rRNA biogenesis protein rrp5"/>
    <property type="match status" value="1"/>
</dbReference>
<dbReference type="InterPro" id="IPR048059">
    <property type="entry name" value="Rrp5_S1_rpt_hs1_sc1"/>
</dbReference>
<dbReference type="CDD" id="cd05697">
    <property type="entry name" value="S1_Rrp5_repeat_hs5"/>
    <property type="match status" value="1"/>
</dbReference>
<feature type="domain" description="S1 motif" evidence="11">
    <location>
        <begin position="647"/>
        <end position="716"/>
    </location>
</feature>
<evidence type="ECO:0000256" key="4">
    <source>
        <dbReference type="ARBA" id="ARBA00022553"/>
    </source>
</evidence>
<dbReference type="InterPro" id="IPR003029">
    <property type="entry name" value="S1_domain"/>
</dbReference>
<feature type="domain" description="S1 motif" evidence="11">
    <location>
        <begin position="462"/>
        <end position="536"/>
    </location>
</feature>
<feature type="compositionally biased region" description="Basic and acidic residues" evidence="10">
    <location>
        <begin position="89"/>
        <end position="113"/>
    </location>
</feature>
<dbReference type="CDD" id="cd04461">
    <property type="entry name" value="S1_Rrp5_repeat_hs8_sc7"/>
    <property type="match status" value="1"/>
</dbReference>
<dbReference type="Pfam" id="PF00575">
    <property type="entry name" value="S1"/>
    <property type="match status" value="5"/>
</dbReference>
<feature type="domain" description="S1 motif" evidence="11">
    <location>
        <begin position="276"/>
        <end position="345"/>
    </location>
</feature>
<feature type="compositionally biased region" description="Acidic residues" evidence="10">
    <location>
        <begin position="1391"/>
        <end position="1408"/>
    </location>
</feature>
<dbReference type="FunFam" id="2.40.50.140:FF:000155">
    <property type="entry name" value="rRNA biogenesis protein RRP5"/>
    <property type="match status" value="1"/>
</dbReference>
<evidence type="ECO:0000256" key="3">
    <source>
        <dbReference type="ARBA" id="ARBA00022552"/>
    </source>
</evidence>
<keyword evidence="5" id="KW-0677">Repeat</keyword>
<dbReference type="PANTHER" id="PTHR23270:SF10">
    <property type="entry name" value="PROTEIN RRP5 HOMOLOG"/>
    <property type="match status" value="1"/>
</dbReference>
<reference evidence="12 13" key="1">
    <citation type="submission" date="2018-02" db="EMBL/GenBank/DDBJ databases">
        <title>Draft genome sequences of Elsinoe sp., causing black scab on jojoba.</title>
        <authorList>
            <person name="Stodart B."/>
            <person name="Jeffress S."/>
            <person name="Ash G."/>
            <person name="Arun Chinnappa K."/>
        </authorList>
    </citation>
    <scope>NUCLEOTIDE SEQUENCE [LARGE SCALE GENOMIC DNA]</scope>
    <source>
        <strain evidence="12 13">Hillstone_2</strain>
    </source>
</reference>
<name>A0A4U7B249_9PEZI</name>
<organism evidence="12 13">
    <name type="scientific">Elsinoe australis</name>
    <dbReference type="NCBI Taxonomy" id="40998"/>
    <lineage>
        <taxon>Eukaryota</taxon>
        <taxon>Fungi</taxon>
        <taxon>Dikarya</taxon>
        <taxon>Ascomycota</taxon>
        <taxon>Pezizomycotina</taxon>
        <taxon>Dothideomycetes</taxon>
        <taxon>Dothideomycetidae</taxon>
        <taxon>Myriangiales</taxon>
        <taxon>Elsinoaceae</taxon>
        <taxon>Elsinoe</taxon>
    </lineage>
</organism>
<feature type="compositionally biased region" description="Basic residues" evidence="10">
    <location>
        <begin position="128"/>
        <end position="140"/>
    </location>
</feature>
<dbReference type="FunFam" id="2.40.50.140:FF:000103">
    <property type="entry name" value="protein RRP5 homolog"/>
    <property type="match status" value="3"/>
</dbReference>
<sequence>MATQKRKAVVADRPAKKIKFDESGKPKEVSNGVDKRSTRPTTDGKPKAKSEGSPQEDSQRKSVKSSLLSGEERSFPRGGASVLTPLEQRQVKADADRDVLFEESGKSKVVREEYGEDEGLDDGQGKGAPKKRSKGKKSKPVSKDDETELVRIQGLGYKNIAVGSLVLGQVTSITSKDVALALPNNLTGYIPITAISDTVNERIQSLLAEDQKDGDESDDNEDIDLQKLFRPGQFLRAYVTATASESSRGTKSKRHIELSVNPRQANTGLTMDLETNYMVQASVKSVEDHGLVMDIGLQEESVRGFVSKKELGQNWKLEDVQEGQVMLCCVTGRASDGKVVKLCPDPLRISDLNKHVLKEATTIDPFVPGTAVEVLVTSISGGGISGKIMGMIDATADVMHSGSGVSKEAFEKIKPAQKVQARVIFTFPNTDSKKVGVSLLDHVRKFEEQAKSIKKKRKLESSQVLDEAKVIRIVPGSGVYFDVNAGQAAFAHISRLSDENVDALFEETGPYALNTTHKARVLGYNPLDGVYNISLQKSVLDRKYLRLEDVKVGSTVEGKVEKMILGPKGITGILVTLEDGITGLVPEMHMADVKLQHPEKRFRENFPIKARVLSVDSERRQMRLTLKKTLLNTEAAIWKAYSDINVGDESAGTIINVKSNGAVVQFFGAIRAWLPVSEMSEAYISDASQHFHVGQTVTVHAKQVNPADNEMIVSCRDSPSFDDAQTENWNKLRIGEVITAKIDELAKDVVSFELDSGIKGLCRIAQLTDGTEERSRKLLGSLRVGQKMSELLILDKNERRHTLTLSNKSSLIKASKDKSLIKSFSDAKAGTQAQGFVRNITPDGVFVEFAAGTVGYMPKTQITKERLSQPAFGYRKDTSVSAKVLSVDASQERFVLTIREDQAPKAVEKKVPAAADVAVQNPVDGESTSLEDFTLGKQTKARITSVKDTQLNVQLADNIQGRIDVSEAFDSWDEIKDRKRPLSKFKTKQVLTVRILGIHDARNHRFLPISHRSSRVPVFELTARSADLQSENDIPTLSNLTVGSTHIAFVNNISDSCLWANITPNIRGRIPFLDLSADSALQDISANYPVGSALRVDVKSLDPSANRLDLVPAGSAATAITSITDVSLNASYPGKVVRVTERSVLVALSDTVSGVIDLTSIADDFGTASTAQFTRNDMIRVSVIDIDTPNKRLFLSVRPSKVLSSSLPVADPQITTLSQLKAGDVRRGFVKLVRQNGVVVALGPRVEAFVKVADLSDRYIKDWQAEFEVDQLVQGRVVEVDEQLNHVQMTLKESQTDKNYVPPKKMEDLEVGEIVTGRIRKVEEFGVFVDVDDTNPRVSGLCHRSQIADGRIGDIKTLYDEGDKVKAKILAIDVEKRRISFGLKASYFKDTEDDDEDEEMESMDEEVEAGVTLESDSEDDEMDVDGGIDLDLIQAMEAGASSSDEEEEDAEEEGSETDMSDAPSTAGLKTSGFDWTGTNALVAARTEDSDDEATTPAPKSTKPTKSEPYIDRTGDMDLTGPQTPSDFERLLLSTPHSSALWIQYMAHHLRLSEISTARSIAHRALTTIPLREVDEKQQIWIALLNLEVNFGSSGSDASIVDPEADARLESTFRDACQVQDPFAMHLHLASILTQAGRVDAAEKLYDAMVASNPANAASPFGAAPGGQGNVTNAKMAKAFRGKSETWLTFATFLFEKGDAGKARGLLSRALQSVPEREKRELTAKFAGLEFKGVGGDAERGRTVMEGVVGEWPRWNAGWDMWVEGEEGVLRRLMEGEGEVMEKKKGKKGKVVKEVGREQEVKDQVERVRKLFERMTKGKMKARRARTVFKRWREFEEKHGEERDVESVMGLATEWVENASRSKEEDGDDE</sequence>
<dbReference type="CDD" id="cd05693">
    <property type="entry name" value="S1_Rrp5_repeat_hs1_sc1"/>
    <property type="match status" value="1"/>
</dbReference>
<keyword evidence="4" id="KW-0597">Phosphoprotein</keyword>
<feature type="domain" description="S1 motif" evidence="11">
    <location>
        <begin position="163"/>
        <end position="261"/>
    </location>
</feature>
<keyword evidence="6" id="KW-0539">Nucleus</keyword>
<dbReference type="FunFam" id="2.40.50.140:FF:000196">
    <property type="entry name" value="rRNA biogenesis protein RRP5"/>
    <property type="match status" value="1"/>
</dbReference>
<dbReference type="FunFam" id="2.40.50.140:FF:000159">
    <property type="entry name" value="rRNA biogenesis protein rrp5"/>
    <property type="match status" value="1"/>
</dbReference>
<accession>A0A4U7B249</accession>
<feature type="domain" description="S1 motif" evidence="11">
    <location>
        <begin position="1312"/>
        <end position="1384"/>
    </location>
</feature>
<dbReference type="Gene3D" id="2.40.50.140">
    <property type="entry name" value="Nucleic acid-binding proteins"/>
    <property type="match status" value="11"/>
</dbReference>
<evidence type="ECO:0000256" key="8">
    <source>
        <dbReference type="ARBA" id="ARBA00073619"/>
    </source>
</evidence>
<evidence type="ECO:0000256" key="6">
    <source>
        <dbReference type="ARBA" id="ARBA00023242"/>
    </source>
</evidence>
<dbReference type="SMART" id="SM00316">
    <property type="entry name" value="S1"/>
    <property type="match status" value="13"/>
</dbReference>
<dbReference type="Pfam" id="PF23459">
    <property type="entry name" value="S1_RRP5"/>
    <property type="match status" value="1"/>
</dbReference>
<comment type="subcellular location">
    <subcellularLocation>
        <location evidence="1">Nucleus</location>
        <location evidence="1">Nucleolus</location>
    </subcellularLocation>
</comment>
<dbReference type="InterPro" id="IPR012340">
    <property type="entry name" value="NA-bd_OB-fold"/>
</dbReference>
<dbReference type="CDD" id="cd05702">
    <property type="entry name" value="S1_Rrp5_repeat_hs11_sc8"/>
    <property type="match status" value="1"/>
</dbReference>
<dbReference type="InterPro" id="IPR057301">
    <property type="entry name" value="Rrp5_OB_4th"/>
</dbReference>
<evidence type="ECO:0000256" key="7">
    <source>
        <dbReference type="ARBA" id="ARBA00055575"/>
    </source>
</evidence>
<dbReference type="CDD" id="cd05703">
    <property type="entry name" value="S1_Rrp5_repeat_hs12_sc9"/>
    <property type="match status" value="1"/>
</dbReference>
<feature type="domain" description="S1 motif" evidence="11">
    <location>
        <begin position="735"/>
        <end position="808"/>
    </location>
</feature>